<dbReference type="EMBL" id="DTKJ01000030">
    <property type="protein sequence ID" value="HGZ11451.1"/>
    <property type="molecule type" value="Genomic_DNA"/>
</dbReference>
<sequence>MLLVGAFLLGLYGWRIWFGPGGPGKATPIPEPVFVEMTGEVARPGVYAFPAPPTLSEVWRQAGGPEPAPASHLKLASGTTVAVDRQGHFTLRRMAGTQLLTLGLVLDLNTATREDLEALPGVGPVLAGRIVEHREAHGPFRQVDDLLGVPGIGPKKLEQLKPFLGLETGNASAPLSPPGR</sequence>
<evidence type="ECO:0000313" key="2">
    <source>
        <dbReference type="EMBL" id="HGZ11451.1"/>
    </source>
</evidence>
<proteinExistence type="predicted"/>
<evidence type="ECO:0000259" key="1">
    <source>
        <dbReference type="SMART" id="SM00278"/>
    </source>
</evidence>
<dbReference type="SMART" id="SM00278">
    <property type="entry name" value="HhH1"/>
    <property type="match status" value="2"/>
</dbReference>
<feature type="domain" description="Helix-hairpin-helix DNA-binding motif class 1" evidence="1">
    <location>
        <begin position="144"/>
        <end position="163"/>
    </location>
</feature>
<accession>A0A7C5ALA2</accession>
<protein>
    <recommendedName>
        <fullName evidence="1">Helix-hairpin-helix DNA-binding motif class 1 domain-containing protein</fullName>
    </recommendedName>
</protein>
<dbReference type="Gene3D" id="1.10.150.320">
    <property type="entry name" value="Photosystem II 12 kDa extrinsic protein"/>
    <property type="match status" value="1"/>
</dbReference>
<dbReference type="SUPFAM" id="SSF47781">
    <property type="entry name" value="RuvA domain 2-like"/>
    <property type="match status" value="1"/>
</dbReference>
<dbReference type="GO" id="GO:0015628">
    <property type="term" value="P:protein secretion by the type II secretion system"/>
    <property type="evidence" value="ECO:0007669"/>
    <property type="project" value="TreeGrafter"/>
</dbReference>
<name>A0A7C5ALA2_9BACT</name>
<gene>
    <name evidence="2" type="ORF">ENW48_04455</name>
</gene>
<comment type="caution">
    <text evidence="2">The sequence shown here is derived from an EMBL/GenBank/DDBJ whole genome shotgun (WGS) entry which is preliminary data.</text>
</comment>
<dbReference type="PANTHER" id="PTHR21180">
    <property type="entry name" value="ENDONUCLEASE/EXONUCLEASE/PHOSPHATASE FAMILY DOMAIN-CONTAINING PROTEIN 1"/>
    <property type="match status" value="1"/>
</dbReference>
<dbReference type="Pfam" id="PF10531">
    <property type="entry name" value="SLBB"/>
    <property type="match status" value="1"/>
</dbReference>
<dbReference type="InterPro" id="IPR010994">
    <property type="entry name" value="RuvA_2-like"/>
</dbReference>
<dbReference type="GO" id="GO:0015627">
    <property type="term" value="C:type II protein secretion system complex"/>
    <property type="evidence" value="ECO:0007669"/>
    <property type="project" value="TreeGrafter"/>
</dbReference>
<dbReference type="AlphaFoldDB" id="A0A7C5ALA2"/>
<dbReference type="InterPro" id="IPR003583">
    <property type="entry name" value="Hlx-hairpin-Hlx_DNA-bd_motif"/>
</dbReference>
<feature type="domain" description="Helix-hairpin-helix DNA-binding motif class 1" evidence="1">
    <location>
        <begin position="114"/>
        <end position="133"/>
    </location>
</feature>
<dbReference type="InterPro" id="IPR019554">
    <property type="entry name" value="Soluble_ligand-bd"/>
</dbReference>
<dbReference type="GO" id="GO:0003677">
    <property type="term" value="F:DNA binding"/>
    <property type="evidence" value="ECO:0007669"/>
    <property type="project" value="InterPro"/>
</dbReference>
<organism evidence="2">
    <name type="scientific">Desulfobacca acetoxidans</name>
    <dbReference type="NCBI Taxonomy" id="60893"/>
    <lineage>
        <taxon>Bacteria</taxon>
        <taxon>Pseudomonadati</taxon>
        <taxon>Thermodesulfobacteriota</taxon>
        <taxon>Desulfobaccia</taxon>
        <taxon>Desulfobaccales</taxon>
        <taxon>Desulfobaccaceae</taxon>
        <taxon>Desulfobacca</taxon>
    </lineage>
</organism>
<dbReference type="InterPro" id="IPR051675">
    <property type="entry name" value="Endo/Exo/Phosphatase_dom_1"/>
</dbReference>
<dbReference type="Pfam" id="PF12836">
    <property type="entry name" value="HHH_3"/>
    <property type="match status" value="1"/>
</dbReference>
<dbReference type="PANTHER" id="PTHR21180:SF32">
    <property type="entry name" value="ENDONUCLEASE_EXONUCLEASE_PHOSPHATASE FAMILY DOMAIN-CONTAINING PROTEIN 1"/>
    <property type="match status" value="1"/>
</dbReference>
<reference evidence="2" key="1">
    <citation type="journal article" date="2020" name="mSystems">
        <title>Genome- and Community-Level Interaction Insights into Carbon Utilization and Element Cycling Functions of Hydrothermarchaeota in Hydrothermal Sediment.</title>
        <authorList>
            <person name="Zhou Z."/>
            <person name="Liu Y."/>
            <person name="Xu W."/>
            <person name="Pan J."/>
            <person name="Luo Z.H."/>
            <person name="Li M."/>
        </authorList>
    </citation>
    <scope>NUCLEOTIDE SEQUENCE [LARGE SCALE GENOMIC DNA]</scope>
    <source>
        <strain evidence="2">SpSt-853</strain>
    </source>
</reference>
<dbReference type="GO" id="GO:0006281">
    <property type="term" value="P:DNA repair"/>
    <property type="evidence" value="ECO:0007669"/>
    <property type="project" value="InterPro"/>
</dbReference>